<evidence type="ECO:0000256" key="7">
    <source>
        <dbReference type="ARBA" id="ARBA00023010"/>
    </source>
</evidence>
<reference evidence="15" key="1">
    <citation type="submission" date="2024-05" db="EMBL/GenBank/DDBJ databases">
        <authorList>
            <person name="Kim S."/>
            <person name="Heo J."/>
            <person name="Choi H."/>
            <person name="Choi Y."/>
            <person name="Kwon S.-W."/>
            <person name="Kim Y."/>
        </authorList>
    </citation>
    <scope>NUCLEOTIDE SEQUENCE</scope>
    <source>
        <strain evidence="15">KACC 23698</strain>
    </source>
</reference>
<feature type="transmembrane region" description="Helical" evidence="12">
    <location>
        <begin position="198"/>
        <end position="220"/>
    </location>
</feature>
<dbReference type="PRINTS" id="PR01755">
    <property type="entry name" value="SECFTRNLCASE"/>
</dbReference>
<comment type="subcellular location">
    <subcellularLocation>
        <location evidence="1 12">Cell membrane</location>
        <topology evidence="1 12">Multi-pass membrane protein</topology>
    </subcellularLocation>
</comment>
<dbReference type="Pfam" id="PF07549">
    <property type="entry name" value="Sec_GG"/>
    <property type="match status" value="1"/>
</dbReference>
<evidence type="ECO:0000256" key="1">
    <source>
        <dbReference type="ARBA" id="ARBA00004651"/>
    </source>
</evidence>
<dbReference type="InterPro" id="IPR022813">
    <property type="entry name" value="SecD/SecF_arch_bac"/>
</dbReference>
<feature type="transmembrane region" description="Helical" evidence="12">
    <location>
        <begin position="21"/>
        <end position="46"/>
    </location>
</feature>
<protein>
    <recommendedName>
        <fullName evidence="12">Protein-export membrane protein SecF</fullName>
    </recommendedName>
</protein>
<dbReference type="InterPro" id="IPR055344">
    <property type="entry name" value="SecD_SecF_C_bact"/>
</dbReference>
<feature type="domain" description="Protein export membrane protein SecD/SecF C-terminal" evidence="14">
    <location>
        <begin position="118"/>
        <end position="299"/>
    </location>
</feature>
<dbReference type="GO" id="GO:0065002">
    <property type="term" value="P:intracellular protein transmembrane transport"/>
    <property type="evidence" value="ECO:0007669"/>
    <property type="project" value="UniProtKB-UniRule"/>
</dbReference>
<dbReference type="GO" id="GO:0006605">
    <property type="term" value="P:protein targeting"/>
    <property type="evidence" value="ECO:0007669"/>
    <property type="project" value="UniProtKB-UniRule"/>
</dbReference>
<dbReference type="InterPro" id="IPR022645">
    <property type="entry name" value="SecD/SecF_bac"/>
</dbReference>
<dbReference type="HAMAP" id="MF_01464_B">
    <property type="entry name" value="SecF_B"/>
    <property type="match status" value="1"/>
</dbReference>
<feature type="transmembrane region" description="Helical" evidence="12">
    <location>
        <begin position="275"/>
        <end position="298"/>
    </location>
</feature>
<dbReference type="GO" id="GO:0005886">
    <property type="term" value="C:plasma membrane"/>
    <property type="evidence" value="ECO:0007669"/>
    <property type="project" value="UniProtKB-SubCell"/>
</dbReference>
<dbReference type="InterPro" id="IPR005665">
    <property type="entry name" value="SecF_bac"/>
</dbReference>
<dbReference type="SUPFAM" id="SSF82866">
    <property type="entry name" value="Multidrug efflux transporter AcrB transmembrane domain"/>
    <property type="match status" value="1"/>
</dbReference>
<keyword evidence="2 12" id="KW-0813">Transport</keyword>
<dbReference type="AlphaFoldDB" id="A0AAU7JMV3"/>
<feature type="transmembrane region" description="Helical" evidence="12">
    <location>
        <begin position="141"/>
        <end position="162"/>
    </location>
</feature>
<dbReference type="Gene3D" id="1.20.1640.10">
    <property type="entry name" value="Multidrug efflux transporter AcrB transmembrane domain"/>
    <property type="match status" value="1"/>
</dbReference>
<dbReference type="NCBIfam" id="TIGR00966">
    <property type="entry name" value="transloc_SecF"/>
    <property type="match status" value="1"/>
</dbReference>
<dbReference type="GO" id="GO:0043952">
    <property type="term" value="P:protein transport by the Sec complex"/>
    <property type="evidence" value="ECO:0007669"/>
    <property type="project" value="UniProtKB-UniRule"/>
</dbReference>
<dbReference type="EMBL" id="CP157484">
    <property type="protein sequence ID" value="XBO41495.1"/>
    <property type="molecule type" value="Genomic_DNA"/>
</dbReference>
<evidence type="ECO:0000256" key="13">
    <source>
        <dbReference type="SAM" id="MobiDB-lite"/>
    </source>
</evidence>
<evidence type="ECO:0000313" key="15">
    <source>
        <dbReference type="EMBL" id="XBO41495.1"/>
    </source>
</evidence>
<evidence type="ECO:0000256" key="4">
    <source>
        <dbReference type="ARBA" id="ARBA00022692"/>
    </source>
</evidence>
<dbReference type="GO" id="GO:0015450">
    <property type="term" value="F:protein-transporting ATPase activity"/>
    <property type="evidence" value="ECO:0007669"/>
    <property type="project" value="InterPro"/>
</dbReference>
<dbReference type="PANTHER" id="PTHR30081">
    <property type="entry name" value="PROTEIN-EXPORT MEMBRANE PROTEIN SEC"/>
    <property type="match status" value="1"/>
</dbReference>
<dbReference type="Pfam" id="PF02355">
    <property type="entry name" value="SecD_SecF_C"/>
    <property type="match status" value="1"/>
</dbReference>
<feature type="compositionally biased region" description="Low complexity" evidence="13">
    <location>
        <begin position="309"/>
        <end position="321"/>
    </location>
</feature>
<feature type="transmembrane region" description="Helical" evidence="12">
    <location>
        <begin position="248"/>
        <end position="269"/>
    </location>
</feature>
<gene>
    <name evidence="12 15" type="primary">secF</name>
    <name evidence="15" type="ORF">ABEG18_12285</name>
</gene>
<keyword evidence="6 12" id="KW-1133">Transmembrane helix</keyword>
<accession>A0AAU7JMV3</accession>
<comment type="subunit">
    <text evidence="12">Forms a complex with SecD. Part of the essential Sec protein translocation apparatus which comprises SecA, SecYEG and auxiliary proteins SecDF-YajC and YidC.</text>
</comment>
<feature type="region of interest" description="Disordered" evidence="13">
    <location>
        <begin position="309"/>
        <end position="333"/>
    </location>
</feature>
<dbReference type="NCBIfam" id="TIGR00916">
    <property type="entry name" value="2A0604s01"/>
    <property type="match status" value="1"/>
</dbReference>
<proteinExistence type="inferred from homology"/>
<dbReference type="PANTHER" id="PTHR30081:SF8">
    <property type="entry name" value="PROTEIN TRANSLOCASE SUBUNIT SECF"/>
    <property type="match status" value="1"/>
</dbReference>
<evidence type="ECO:0000256" key="6">
    <source>
        <dbReference type="ARBA" id="ARBA00022989"/>
    </source>
</evidence>
<keyword evidence="3 12" id="KW-1003">Cell membrane</keyword>
<dbReference type="InterPro" id="IPR022646">
    <property type="entry name" value="SecD/SecF_CS"/>
</dbReference>
<keyword evidence="7 12" id="KW-0811">Translocation</keyword>
<comment type="similarity">
    <text evidence="11">In the N-terminal section; belongs to the SecD/SecF family. SecD subfamily.</text>
</comment>
<comment type="similarity">
    <text evidence="12">Belongs to the SecD/SecF family. SecF subfamily.</text>
</comment>
<evidence type="ECO:0000256" key="8">
    <source>
        <dbReference type="ARBA" id="ARBA00023136"/>
    </source>
</evidence>
<evidence type="ECO:0000256" key="5">
    <source>
        <dbReference type="ARBA" id="ARBA00022927"/>
    </source>
</evidence>
<evidence type="ECO:0000256" key="12">
    <source>
        <dbReference type="HAMAP-Rule" id="MF_01464"/>
    </source>
</evidence>
<sequence>MRLLRIIPDDTKFPFMSFRRVSFPFSALLSVVAVLCFFFVSMNFGIDFTGGTLIEMQAKSGKSDIGAVRTTANELNVGEVEVQEFGERGDVSIRFGLQPGANQQDRERAQQSAQERVRTAFEKDYDFRRVEVVGPRVSGELVQSGTLGVVLSIVGVLIYLWFRFEWQFAVGAVIATLHDLVLTIGFFAITQIEFNMTSIAAILTIVGYSLNDTVVVFDRIRELLRRYKKMPVEDLLDLSINSTLSRTIMTSVTTTLALLALVLFGGQVISSFSWAMIFGVVIGTYSSIFIAAPVLIYLGLKVGAEAPAAAEPAGKPAAKAANRVRGPAERPAQ</sequence>
<dbReference type="FunFam" id="1.20.1640.10:FF:000024">
    <property type="entry name" value="Multifunctional fusion protein"/>
    <property type="match status" value="1"/>
</dbReference>
<name>A0AAU7JMV3_9HYPH</name>
<dbReference type="InterPro" id="IPR048634">
    <property type="entry name" value="SecD_SecF_C"/>
</dbReference>
<feature type="transmembrane region" description="Helical" evidence="12">
    <location>
        <begin position="169"/>
        <end position="192"/>
    </location>
</feature>
<comment type="function">
    <text evidence="9 12">Part of the Sec protein translocase complex. Interacts with the SecYEG preprotein conducting channel. SecDF uses the proton motive force (PMF) to complete protein translocation after the ATP-dependent function of SecA.</text>
</comment>
<keyword evidence="5 12" id="KW-0653">Protein transport</keyword>
<evidence type="ECO:0000256" key="3">
    <source>
        <dbReference type="ARBA" id="ARBA00022475"/>
    </source>
</evidence>
<evidence type="ECO:0000256" key="2">
    <source>
        <dbReference type="ARBA" id="ARBA00022448"/>
    </source>
</evidence>
<evidence type="ECO:0000259" key="14">
    <source>
        <dbReference type="Pfam" id="PF02355"/>
    </source>
</evidence>
<comment type="similarity">
    <text evidence="10">In the C-terminal section; belongs to the SecD/SecF family. SecF subfamily.</text>
</comment>
<evidence type="ECO:0000256" key="10">
    <source>
        <dbReference type="ARBA" id="ARBA00060856"/>
    </source>
</evidence>
<dbReference type="RefSeq" id="WP_406858349.1">
    <property type="nucleotide sequence ID" value="NZ_CP157484.1"/>
</dbReference>
<evidence type="ECO:0000256" key="9">
    <source>
        <dbReference type="ARBA" id="ARBA00059018"/>
    </source>
</evidence>
<evidence type="ECO:0000256" key="11">
    <source>
        <dbReference type="ARBA" id="ARBA00061053"/>
    </source>
</evidence>
<keyword evidence="4 12" id="KW-0812">Transmembrane</keyword>
<organism evidence="15">
    <name type="scientific">Alsobacter sp. KACC 23698</name>
    <dbReference type="NCBI Taxonomy" id="3149229"/>
    <lineage>
        <taxon>Bacteria</taxon>
        <taxon>Pseudomonadati</taxon>
        <taxon>Pseudomonadota</taxon>
        <taxon>Alphaproteobacteria</taxon>
        <taxon>Hyphomicrobiales</taxon>
        <taxon>Alsobacteraceae</taxon>
        <taxon>Alsobacter</taxon>
    </lineage>
</organism>
<keyword evidence="8 12" id="KW-0472">Membrane</keyword>